<keyword evidence="4" id="KW-1185">Reference proteome</keyword>
<comment type="similarity">
    <text evidence="1">Belongs to the class-I aminoacyl-tRNA synthetase family.</text>
</comment>
<protein>
    <recommendedName>
        <fullName evidence="2">Arginyl-tRNA synthetase catalytic core domain-containing protein</fullName>
    </recommendedName>
</protein>
<dbReference type="SUPFAM" id="SSF52374">
    <property type="entry name" value="Nucleotidylyl transferase"/>
    <property type="match status" value="1"/>
</dbReference>
<dbReference type="GO" id="GO:0004814">
    <property type="term" value="F:arginine-tRNA ligase activity"/>
    <property type="evidence" value="ECO:0007669"/>
    <property type="project" value="InterPro"/>
</dbReference>
<dbReference type="GO" id="GO:0006420">
    <property type="term" value="P:arginyl-tRNA aminoacylation"/>
    <property type="evidence" value="ECO:0007669"/>
    <property type="project" value="InterPro"/>
</dbReference>
<dbReference type="Gene3D" id="3.40.50.620">
    <property type="entry name" value="HUPs"/>
    <property type="match status" value="1"/>
</dbReference>
<feature type="domain" description="Arginyl-tRNA synthetase catalytic core" evidence="2">
    <location>
        <begin position="21"/>
        <end position="119"/>
    </location>
</feature>
<keyword evidence="1" id="KW-0436">Ligase</keyword>
<organism evidence="3 4">
    <name type="scientific">Cuscuta epithymum</name>
    <dbReference type="NCBI Taxonomy" id="186058"/>
    <lineage>
        <taxon>Eukaryota</taxon>
        <taxon>Viridiplantae</taxon>
        <taxon>Streptophyta</taxon>
        <taxon>Embryophyta</taxon>
        <taxon>Tracheophyta</taxon>
        <taxon>Spermatophyta</taxon>
        <taxon>Magnoliopsida</taxon>
        <taxon>eudicotyledons</taxon>
        <taxon>Gunneridae</taxon>
        <taxon>Pentapetalae</taxon>
        <taxon>asterids</taxon>
        <taxon>lamiids</taxon>
        <taxon>Solanales</taxon>
        <taxon>Convolvulaceae</taxon>
        <taxon>Cuscuteae</taxon>
        <taxon>Cuscuta</taxon>
        <taxon>Cuscuta subgen. Cuscuta</taxon>
    </lineage>
</organism>
<name>A0AAV0ER60_9ASTE</name>
<evidence type="ECO:0000313" key="3">
    <source>
        <dbReference type="EMBL" id="CAH9125717.1"/>
    </source>
</evidence>
<keyword evidence="1" id="KW-0030">Aminoacyl-tRNA synthetase</keyword>
<dbReference type="AlphaFoldDB" id="A0AAV0ER60"/>
<accession>A0AAV0ER60</accession>
<comment type="caution">
    <text evidence="3">The sequence shown here is derived from an EMBL/GenBank/DDBJ whole genome shotgun (WGS) entry which is preliminary data.</text>
</comment>
<dbReference type="InterPro" id="IPR001278">
    <property type="entry name" value="Arg-tRNA-ligase"/>
</dbReference>
<dbReference type="Proteomes" id="UP001152523">
    <property type="component" value="Unassembled WGS sequence"/>
</dbReference>
<dbReference type="PANTHER" id="PTHR11956:SF5">
    <property type="entry name" value="ARGININE--TRNA LIGASE, CYTOPLASMIC"/>
    <property type="match status" value="1"/>
</dbReference>
<gene>
    <name evidence="3" type="ORF">CEPIT_LOCUS26972</name>
</gene>
<dbReference type="InterPro" id="IPR014729">
    <property type="entry name" value="Rossmann-like_a/b/a_fold"/>
</dbReference>
<dbReference type="GO" id="GO:0005524">
    <property type="term" value="F:ATP binding"/>
    <property type="evidence" value="ECO:0007669"/>
    <property type="project" value="UniProtKB-KW"/>
</dbReference>
<keyword evidence="1" id="KW-0547">Nucleotide-binding</keyword>
<reference evidence="3" key="1">
    <citation type="submission" date="2022-07" db="EMBL/GenBank/DDBJ databases">
        <authorList>
            <person name="Macas J."/>
            <person name="Novak P."/>
            <person name="Neumann P."/>
        </authorList>
    </citation>
    <scope>NUCLEOTIDE SEQUENCE</scope>
</reference>
<dbReference type="EMBL" id="CAMAPF010000938">
    <property type="protein sequence ID" value="CAH9125717.1"/>
    <property type="molecule type" value="Genomic_DNA"/>
</dbReference>
<evidence type="ECO:0000313" key="4">
    <source>
        <dbReference type="Proteomes" id="UP001152523"/>
    </source>
</evidence>
<dbReference type="InterPro" id="IPR035684">
    <property type="entry name" value="ArgRS_core"/>
</dbReference>
<proteinExistence type="inferred from homology"/>
<dbReference type="PANTHER" id="PTHR11956">
    <property type="entry name" value="ARGINYL-TRNA SYNTHETASE"/>
    <property type="match status" value="1"/>
</dbReference>
<keyword evidence="1" id="KW-0067">ATP-binding</keyword>
<evidence type="ECO:0000256" key="1">
    <source>
        <dbReference type="RuleBase" id="RU363038"/>
    </source>
</evidence>
<dbReference type="Pfam" id="PF00750">
    <property type="entry name" value="tRNA-synt_1d"/>
    <property type="match status" value="1"/>
</dbReference>
<evidence type="ECO:0000259" key="2">
    <source>
        <dbReference type="Pfam" id="PF00750"/>
    </source>
</evidence>
<sequence length="168" mass="18991">MRNLPFSEILESSSVAANGFVNVVLSKTWMAKGESFYNPYIPGVIEELTHKGLVKESAGARAIFIEGYCVPLIVVKRDGGYNYASTDLVSLCLNEEKADWIIYVTDSSQEQHFTMIFKVCPCFYGQPNMQVGSRLLIICTQKSLMWLLAFIKGRMESAFRLVKLMSFY</sequence>
<keyword evidence="1" id="KW-0648">Protein biosynthesis</keyword>